<proteinExistence type="predicted"/>
<protein>
    <submittedName>
        <fullName evidence="1">Uncharacterized protein</fullName>
    </submittedName>
</protein>
<evidence type="ECO:0000313" key="2">
    <source>
        <dbReference type="Proteomes" id="UP000198598"/>
    </source>
</evidence>
<name>A0A1I2IDS1_9BACT</name>
<organism evidence="1 2">
    <name type="scientific">Spirosoma endophyticum</name>
    <dbReference type="NCBI Taxonomy" id="662367"/>
    <lineage>
        <taxon>Bacteria</taxon>
        <taxon>Pseudomonadati</taxon>
        <taxon>Bacteroidota</taxon>
        <taxon>Cytophagia</taxon>
        <taxon>Cytophagales</taxon>
        <taxon>Cytophagaceae</taxon>
        <taxon>Spirosoma</taxon>
    </lineage>
</organism>
<reference evidence="1 2" key="1">
    <citation type="submission" date="2016-10" db="EMBL/GenBank/DDBJ databases">
        <authorList>
            <person name="de Groot N.N."/>
        </authorList>
    </citation>
    <scope>NUCLEOTIDE SEQUENCE [LARGE SCALE GENOMIC DNA]</scope>
    <source>
        <strain evidence="1 2">DSM 26130</strain>
    </source>
</reference>
<evidence type="ECO:0000313" key="1">
    <source>
        <dbReference type="EMBL" id="SFF39237.1"/>
    </source>
</evidence>
<dbReference type="Proteomes" id="UP000198598">
    <property type="component" value="Unassembled WGS sequence"/>
</dbReference>
<gene>
    <name evidence="1" type="ORF">SAMN05216167_1631</name>
</gene>
<dbReference type="EMBL" id="FOLQ01000063">
    <property type="protein sequence ID" value="SFF39237.1"/>
    <property type="molecule type" value="Genomic_DNA"/>
</dbReference>
<sequence>MEYTGISNAYLLAYLNKFSYSLCRAAGVSKNKMSVLNAVCNNRTDFYDLNKRMHILFIMISVFSDAGENS</sequence>
<keyword evidence="2" id="KW-1185">Reference proteome</keyword>
<accession>A0A1I2IDS1</accession>
<dbReference type="AlphaFoldDB" id="A0A1I2IDS1"/>
<dbReference type="RefSeq" id="WP_093835461.1">
    <property type="nucleotide sequence ID" value="NZ_FOLQ01000063.1"/>
</dbReference>